<dbReference type="Proteomes" id="UP000316603">
    <property type="component" value="Unassembled WGS sequence"/>
</dbReference>
<evidence type="ECO:0008006" key="4">
    <source>
        <dbReference type="Google" id="ProtNLM"/>
    </source>
</evidence>
<proteinExistence type="predicted"/>
<feature type="chain" id="PRO_5038831375" description="Secreted protein" evidence="1">
    <location>
        <begin position="32"/>
        <end position="170"/>
    </location>
</feature>
<organism evidence="2 3">
    <name type="scientific">Streptomyces capillispiralis</name>
    <dbReference type="NCBI Taxonomy" id="68182"/>
    <lineage>
        <taxon>Bacteria</taxon>
        <taxon>Bacillati</taxon>
        <taxon>Actinomycetota</taxon>
        <taxon>Actinomycetes</taxon>
        <taxon>Kitasatosporales</taxon>
        <taxon>Streptomycetaceae</taxon>
        <taxon>Streptomyces</taxon>
    </lineage>
</organism>
<keyword evidence="1" id="KW-0732">Signal</keyword>
<dbReference type="PROSITE" id="PS51318">
    <property type="entry name" value="TAT"/>
    <property type="match status" value="1"/>
</dbReference>
<protein>
    <recommendedName>
        <fullName evidence="4">Secreted protein</fullName>
    </recommendedName>
</protein>
<evidence type="ECO:0000313" key="2">
    <source>
        <dbReference type="EMBL" id="TWF89896.1"/>
    </source>
</evidence>
<gene>
    <name evidence="2" type="ORF">FHX78_116944</name>
</gene>
<evidence type="ECO:0000313" key="3">
    <source>
        <dbReference type="Proteomes" id="UP000316603"/>
    </source>
</evidence>
<accession>A0A561TS17</accession>
<feature type="signal peptide" evidence="1">
    <location>
        <begin position="1"/>
        <end position="31"/>
    </location>
</feature>
<sequence>MRSIRRIFSVGAAALMLGAGLVAGSSGAAQAAASDCTGGRNGFTDIPDSLSGRGVAGAGALVVEFPVNVPYAVVSYAMQTGTVGGRQMGWGVLSSGSIWGPGATGQVWMDVTNDNKQSWIQCGPFYLSSANGRITTPAYPTSSSTSRAFRVCAMAAIPVRDTGITCTPWW</sequence>
<dbReference type="EMBL" id="VIWV01000001">
    <property type="protein sequence ID" value="TWF89896.1"/>
    <property type="molecule type" value="Genomic_DNA"/>
</dbReference>
<dbReference type="OrthoDB" id="3538827at2"/>
<name>A0A561TS17_9ACTN</name>
<reference evidence="2 3" key="1">
    <citation type="submission" date="2019-06" db="EMBL/GenBank/DDBJ databases">
        <title>Sequencing the genomes of 1000 actinobacteria strains.</title>
        <authorList>
            <person name="Klenk H.-P."/>
        </authorList>
    </citation>
    <scope>NUCLEOTIDE SEQUENCE [LARGE SCALE GENOMIC DNA]</scope>
    <source>
        <strain evidence="2 3">DSM 41695</strain>
    </source>
</reference>
<dbReference type="RefSeq" id="WP_145871427.1">
    <property type="nucleotide sequence ID" value="NZ_BNCE01000022.1"/>
</dbReference>
<dbReference type="InterPro" id="IPR006311">
    <property type="entry name" value="TAT_signal"/>
</dbReference>
<evidence type="ECO:0000256" key="1">
    <source>
        <dbReference type="SAM" id="SignalP"/>
    </source>
</evidence>
<dbReference type="AlphaFoldDB" id="A0A561TS17"/>
<keyword evidence="3" id="KW-1185">Reference proteome</keyword>
<comment type="caution">
    <text evidence="2">The sequence shown here is derived from an EMBL/GenBank/DDBJ whole genome shotgun (WGS) entry which is preliminary data.</text>
</comment>